<feature type="domain" description="BPL/LPL catalytic" evidence="1">
    <location>
        <begin position="30"/>
        <end position="126"/>
    </location>
</feature>
<proteinExistence type="predicted"/>
<dbReference type="Gene3D" id="3.30.930.10">
    <property type="entry name" value="Bira Bifunctional Protein, Domain 2"/>
    <property type="match status" value="1"/>
</dbReference>
<organism evidence="2 3">
    <name type="scientific">Atopobium deltae</name>
    <dbReference type="NCBI Taxonomy" id="1393034"/>
    <lineage>
        <taxon>Bacteria</taxon>
        <taxon>Bacillati</taxon>
        <taxon>Actinomycetota</taxon>
        <taxon>Coriobacteriia</taxon>
        <taxon>Coriobacteriales</taxon>
        <taxon>Atopobiaceae</taxon>
        <taxon>Atopobium</taxon>
    </lineage>
</organism>
<dbReference type="GO" id="GO:0004077">
    <property type="term" value="F:biotin--[biotin carboxyl-carrier protein] ligase activity"/>
    <property type="evidence" value="ECO:0007669"/>
    <property type="project" value="TreeGrafter"/>
</dbReference>
<dbReference type="AlphaFoldDB" id="A0A133XWR9"/>
<dbReference type="PATRIC" id="fig|1393034.3.peg.253"/>
<keyword evidence="3" id="KW-1185">Reference proteome</keyword>
<dbReference type="SUPFAM" id="SSF55681">
    <property type="entry name" value="Class II aaRS and biotin synthetases"/>
    <property type="match status" value="1"/>
</dbReference>
<keyword evidence="2" id="KW-0436">Ligase</keyword>
<gene>
    <name evidence="2" type="ORF">HMPREF3192_00258</name>
</gene>
<dbReference type="STRING" id="1393034.HMPREF3192_00258"/>
<evidence type="ECO:0000259" key="1">
    <source>
        <dbReference type="Pfam" id="PF03099"/>
    </source>
</evidence>
<dbReference type="PANTHER" id="PTHR12835:SF5">
    <property type="entry name" value="BIOTIN--PROTEIN LIGASE"/>
    <property type="match status" value="1"/>
</dbReference>
<dbReference type="InterPro" id="IPR045864">
    <property type="entry name" value="aa-tRNA-synth_II/BPL/LPL"/>
</dbReference>
<accession>A0A133XWR9</accession>
<sequence>MELISSHGTLAGDLPIEFLSQVDSLPAVAKEVARQNPQAQTMFVSNLQTQGSARMGRLWQSASGCFHVVMIVRPQVPMPYFNGLSILCSLAVLDVFEQLGLTDIAPKWPNDFTHNGKKLGSVFVDAGYADGMFALCGVHLNLTRDPASPNELAKRIASTYDGTPHPFEPAFLGDCLEDCRVARDDAHSTSADINATLDIRRLAELLYQALAARVSAWEDAIQQKKSLAGPIALFLHEYYDRMDLLGAKVQALAPDGRVQQTGILAGLDVWGRITLLDEKGAEHEFAPEQTSIRAL</sequence>
<comment type="caution">
    <text evidence="2">The sequence shown here is derived from an EMBL/GenBank/DDBJ whole genome shotgun (WGS) entry which is preliminary data.</text>
</comment>
<dbReference type="EMBL" id="LSCR01000003">
    <property type="protein sequence ID" value="KXB35387.1"/>
    <property type="molecule type" value="Genomic_DNA"/>
</dbReference>
<dbReference type="RefSeq" id="WP_066304631.1">
    <property type="nucleotide sequence ID" value="NZ_KQ959485.1"/>
</dbReference>
<evidence type="ECO:0000313" key="3">
    <source>
        <dbReference type="Proteomes" id="UP000070675"/>
    </source>
</evidence>
<dbReference type="PANTHER" id="PTHR12835">
    <property type="entry name" value="BIOTIN PROTEIN LIGASE"/>
    <property type="match status" value="1"/>
</dbReference>
<name>A0A133XWR9_9ACTN</name>
<evidence type="ECO:0000313" key="2">
    <source>
        <dbReference type="EMBL" id="KXB35387.1"/>
    </source>
</evidence>
<dbReference type="Proteomes" id="UP000070675">
    <property type="component" value="Unassembled WGS sequence"/>
</dbReference>
<dbReference type="OrthoDB" id="9807064at2"/>
<dbReference type="GO" id="GO:0005737">
    <property type="term" value="C:cytoplasm"/>
    <property type="evidence" value="ECO:0007669"/>
    <property type="project" value="TreeGrafter"/>
</dbReference>
<protein>
    <submittedName>
        <fullName evidence="2">Biotin--[acetyl-CoA-carboxylase] ligase</fullName>
    </submittedName>
</protein>
<dbReference type="InterPro" id="IPR004143">
    <property type="entry name" value="BPL_LPL_catalytic"/>
</dbReference>
<reference evidence="3" key="1">
    <citation type="submission" date="2016-01" db="EMBL/GenBank/DDBJ databases">
        <authorList>
            <person name="Mitreva M."/>
            <person name="Pepin K.H."/>
            <person name="Mihindukulasuriya K.A."/>
            <person name="Fulton R."/>
            <person name="Fronick C."/>
            <person name="O'Laughlin M."/>
            <person name="Miner T."/>
            <person name="Herter B."/>
            <person name="Rosa B.A."/>
            <person name="Cordes M."/>
            <person name="Tomlinson C."/>
            <person name="Wollam A."/>
            <person name="Palsikar V.B."/>
            <person name="Mardis E.R."/>
            <person name="Wilson R.K."/>
        </authorList>
    </citation>
    <scope>NUCLEOTIDE SEQUENCE [LARGE SCALE GENOMIC DNA]</scope>
    <source>
        <strain evidence="3">DNF00019</strain>
    </source>
</reference>
<dbReference type="Pfam" id="PF03099">
    <property type="entry name" value="BPL_LplA_LipB"/>
    <property type="match status" value="1"/>
</dbReference>